<dbReference type="InterPro" id="IPR037152">
    <property type="entry name" value="L-asparaginase_N_sf"/>
</dbReference>
<evidence type="ECO:0000259" key="9">
    <source>
        <dbReference type="Pfam" id="PF00710"/>
    </source>
</evidence>
<keyword evidence="8" id="KW-0732">Signal</keyword>
<feature type="active site" evidence="5">
    <location>
        <position position="58"/>
    </location>
</feature>
<feature type="binding site" evidence="4">
    <location>
        <position position="105"/>
    </location>
    <ligand>
        <name>substrate</name>
    </ligand>
</feature>
<dbReference type="EMBL" id="JACHHQ010000003">
    <property type="protein sequence ID" value="MBB5199658.1"/>
    <property type="molecule type" value="Genomic_DNA"/>
</dbReference>
<dbReference type="SMART" id="SM00870">
    <property type="entry name" value="Asparaginase"/>
    <property type="match status" value="1"/>
</dbReference>
<comment type="caution">
    <text evidence="11">The sequence shown here is derived from an EMBL/GenBank/DDBJ whole genome shotgun (WGS) entry which is preliminary data.</text>
</comment>
<dbReference type="PIRSF" id="PIRSF500176">
    <property type="entry name" value="L_ASNase"/>
    <property type="match status" value="1"/>
</dbReference>
<feature type="active site" evidence="6">
    <location>
        <position position="138"/>
    </location>
</feature>
<dbReference type="InterPro" id="IPR006034">
    <property type="entry name" value="Asparaginase/glutaminase-like"/>
</dbReference>
<dbReference type="Gene3D" id="3.40.50.1170">
    <property type="entry name" value="L-asparaginase, N-terminal domain"/>
    <property type="match status" value="1"/>
</dbReference>
<evidence type="ECO:0000256" key="2">
    <source>
        <dbReference type="ARBA" id="ARBA00022801"/>
    </source>
</evidence>
<dbReference type="InterPro" id="IPR040919">
    <property type="entry name" value="Asparaginase_C"/>
</dbReference>
<keyword evidence="2" id="KW-0378">Hydrolase</keyword>
<feature type="domain" description="Asparaginase/glutaminase C-terminal" evidence="10">
    <location>
        <begin position="262"/>
        <end position="372"/>
    </location>
</feature>
<feature type="binding site" evidence="4">
    <location>
        <begin position="138"/>
        <end position="139"/>
    </location>
    <ligand>
        <name>substrate</name>
    </ligand>
</feature>
<dbReference type="AlphaFoldDB" id="A0A840RRP3"/>
<evidence type="ECO:0000256" key="6">
    <source>
        <dbReference type="PROSITE-ProRule" id="PRU10100"/>
    </source>
</evidence>
<evidence type="ECO:0000256" key="7">
    <source>
        <dbReference type="RuleBase" id="RU004456"/>
    </source>
</evidence>
<dbReference type="InterPro" id="IPR027473">
    <property type="entry name" value="L-asparaginase_C"/>
</dbReference>
<dbReference type="Pfam" id="PF17763">
    <property type="entry name" value="Asparaginase_C"/>
    <property type="match status" value="1"/>
</dbReference>
<dbReference type="PANTHER" id="PTHR11707">
    <property type="entry name" value="L-ASPARAGINASE"/>
    <property type="match status" value="1"/>
</dbReference>
<evidence type="ECO:0000256" key="5">
    <source>
        <dbReference type="PROSITE-ProRule" id="PRU10099"/>
    </source>
</evidence>
<evidence type="ECO:0000256" key="8">
    <source>
        <dbReference type="SAM" id="SignalP"/>
    </source>
</evidence>
<dbReference type="InterPro" id="IPR027474">
    <property type="entry name" value="L-asparaginase_N"/>
</dbReference>
<dbReference type="Proteomes" id="UP000571084">
    <property type="component" value="Unassembled WGS sequence"/>
</dbReference>
<name>A0A840RRP3_9BURK</name>
<dbReference type="PROSITE" id="PS00917">
    <property type="entry name" value="ASN_GLN_ASE_2"/>
    <property type="match status" value="1"/>
</dbReference>
<dbReference type="InterPro" id="IPR004550">
    <property type="entry name" value="AsnASE_II"/>
</dbReference>
<proteinExistence type="inferred from homology"/>
<dbReference type="PRINTS" id="PR00139">
    <property type="entry name" value="ASNGLNASE"/>
</dbReference>
<dbReference type="PROSITE" id="PS51732">
    <property type="entry name" value="ASN_GLN_ASE_3"/>
    <property type="match status" value="1"/>
</dbReference>
<dbReference type="InterPro" id="IPR036152">
    <property type="entry name" value="Asp/glu_Ase-like_sf"/>
</dbReference>
<dbReference type="PANTHER" id="PTHR11707:SF28">
    <property type="entry name" value="60 KDA LYSOPHOSPHOLIPASE"/>
    <property type="match status" value="1"/>
</dbReference>
<evidence type="ECO:0000259" key="10">
    <source>
        <dbReference type="Pfam" id="PF17763"/>
    </source>
</evidence>
<organism evidence="11 12">
    <name type="scientific">Glaciimonas immobilis</name>
    <dbReference type="NCBI Taxonomy" id="728004"/>
    <lineage>
        <taxon>Bacteria</taxon>
        <taxon>Pseudomonadati</taxon>
        <taxon>Pseudomonadota</taxon>
        <taxon>Betaproteobacteria</taxon>
        <taxon>Burkholderiales</taxon>
        <taxon>Oxalobacteraceae</taxon>
        <taxon>Glaciimonas</taxon>
    </lineage>
</organism>
<dbReference type="PIRSF" id="PIRSF001220">
    <property type="entry name" value="L-ASNase_gatD"/>
    <property type="match status" value="1"/>
</dbReference>
<evidence type="ECO:0000256" key="1">
    <source>
        <dbReference type="ARBA" id="ARBA00010518"/>
    </source>
</evidence>
<dbReference type="Gene3D" id="3.40.50.40">
    <property type="match status" value="1"/>
</dbReference>
<dbReference type="Pfam" id="PF00710">
    <property type="entry name" value="Asparaginase"/>
    <property type="match status" value="1"/>
</dbReference>
<gene>
    <name evidence="11" type="ORF">HNR39_001490</name>
</gene>
<feature type="chain" id="PRO_5032640895" evidence="8">
    <location>
        <begin position="33"/>
        <end position="375"/>
    </location>
</feature>
<dbReference type="RefSeq" id="WP_168056504.1">
    <property type="nucleotide sequence ID" value="NZ_JAAOZT010000010.1"/>
</dbReference>
<dbReference type="FunFam" id="3.40.50.1170:FF:000001">
    <property type="entry name" value="L-asparaginase 2"/>
    <property type="match status" value="1"/>
</dbReference>
<dbReference type="CDD" id="cd08964">
    <property type="entry name" value="L-asparaginase_II"/>
    <property type="match status" value="1"/>
</dbReference>
<accession>A0A840RRP3</accession>
<feature type="domain" description="L-asparaginase N-terminal" evidence="9">
    <location>
        <begin position="49"/>
        <end position="242"/>
    </location>
</feature>
<reference evidence="11 12" key="1">
    <citation type="submission" date="2020-08" db="EMBL/GenBank/DDBJ databases">
        <title>Genomic Encyclopedia of Type Strains, Phase IV (KMG-IV): sequencing the most valuable type-strain genomes for metagenomic binning, comparative biology and taxonomic classification.</title>
        <authorList>
            <person name="Goeker M."/>
        </authorList>
    </citation>
    <scope>NUCLEOTIDE SEQUENCE [LARGE SCALE GENOMIC DNA]</scope>
    <source>
        <strain evidence="11 12">DSM 23240</strain>
    </source>
</reference>
<comment type="similarity">
    <text evidence="1 7">Belongs to the asparaginase 1 family.</text>
</comment>
<dbReference type="InterPro" id="IPR027475">
    <property type="entry name" value="Asparaginase/glutaminase_AS2"/>
</dbReference>
<dbReference type="GO" id="GO:0004067">
    <property type="term" value="F:asparaginase activity"/>
    <property type="evidence" value="ECO:0007669"/>
    <property type="project" value="UniProtKB-UniRule"/>
</dbReference>
<keyword evidence="12" id="KW-1185">Reference proteome</keyword>
<dbReference type="SUPFAM" id="SSF53774">
    <property type="entry name" value="Glutaminase/Asparaginase"/>
    <property type="match status" value="1"/>
</dbReference>
<evidence type="ECO:0000313" key="11">
    <source>
        <dbReference type="EMBL" id="MBB5199658.1"/>
    </source>
</evidence>
<dbReference type="InterPro" id="IPR020827">
    <property type="entry name" value="Asparaginase/glutaminase_AS1"/>
</dbReference>
<dbReference type="NCBIfam" id="TIGR00520">
    <property type="entry name" value="asnASE_II"/>
    <property type="match status" value="1"/>
</dbReference>
<evidence type="ECO:0000313" key="12">
    <source>
        <dbReference type="Proteomes" id="UP000571084"/>
    </source>
</evidence>
<protein>
    <submittedName>
        <fullName evidence="11">L-asparaginase type II</fullName>
    </submittedName>
</protein>
<feature type="active site" description="O-isoaspartyl threonine intermediate" evidence="3">
    <location>
        <position position="58"/>
    </location>
</feature>
<feature type="signal peptide" evidence="8">
    <location>
        <begin position="1"/>
        <end position="32"/>
    </location>
</feature>
<dbReference type="GO" id="GO:0006528">
    <property type="term" value="P:asparagine metabolic process"/>
    <property type="evidence" value="ECO:0007669"/>
    <property type="project" value="InterPro"/>
</dbReference>
<sequence>MQSHTLNAPFPACIRRLFFTLLLSGAVTSVVAQELQPVSAESPTQGLPNVTVLGTGGTIAGTGANRTAMVGYKAATVAIDTLIASIPELNKVANIKTEQIFQVASESMTVDQWLKLAKRVNVLLAQPHVDGIVITHGTDTIEETAYFLDLTVKSHKPVVMVGAMRPSNALSADGPLNLYNAVLLAGSKEAIGKGVLVALNDQINAARDVTKTNTSTTDAFKSTELGVLGYVQGRKVYFYRQSTRKNTLDTEFDISNLAVLPRVDIVYGYADMDSAALDGQVAAGAKGIIHAGVGNGSVAAQMKVPLLAARKKGVIIVRASRVGQGIVARNGEASDDALDFVVADTLNAQKARVLLMLGLTRTTSPQEIQRMFYTY</sequence>
<dbReference type="PROSITE" id="PS00144">
    <property type="entry name" value="ASN_GLN_ASE_1"/>
    <property type="match status" value="1"/>
</dbReference>
<evidence type="ECO:0000256" key="4">
    <source>
        <dbReference type="PIRSR" id="PIRSR001220-2"/>
    </source>
</evidence>
<evidence type="ECO:0000256" key="3">
    <source>
        <dbReference type="PIRSR" id="PIRSR001220-1"/>
    </source>
</evidence>